<evidence type="ECO:0000256" key="7">
    <source>
        <dbReference type="SAM" id="SignalP"/>
    </source>
</evidence>
<reference evidence="9 10" key="1">
    <citation type="submission" date="2017-05" db="EMBL/GenBank/DDBJ databases">
        <authorList>
            <person name="Varghese N."/>
            <person name="Submissions S."/>
        </authorList>
    </citation>
    <scope>NUCLEOTIDE SEQUENCE [LARGE SCALE GENOMIC DNA]</scope>
    <source>
        <strain evidence="9 10">DSM 25457</strain>
    </source>
</reference>
<gene>
    <name evidence="9" type="ORF">SAMN06265222_101741</name>
</gene>
<feature type="chain" id="PRO_5046642296" evidence="7">
    <location>
        <begin position="27"/>
        <end position="501"/>
    </location>
</feature>
<evidence type="ECO:0000313" key="10">
    <source>
        <dbReference type="Proteomes" id="UP001158067"/>
    </source>
</evidence>
<evidence type="ECO:0000256" key="6">
    <source>
        <dbReference type="ARBA" id="ARBA00022837"/>
    </source>
</evidence>
<dbReference type="InterPro" id="IPR024607">
    <property type="entry name" value="Sulfatase_CS"/>
</dbReference>
<evidence type="ECO:0000256" key="4">
    <source>
        <dbReference type="ARBA" id="ARBA00022729"/>
    </source>
</evidence>
<evidence type="ECO:0000256" key="3">
    <source>
        <dbReference type="ARBA" id="ARBA00022723"/>
    </source>
</evidence>
<keyword evidence="4 7" id="KW-0732">Signal</keyword>
<dbReference type="EMBL" id="FXUG01000001">
    <property type="protein sequence ID" value="SMP42257.1"/>
    <property type="molecule type" value="Genomic_DNA"/>
</dbReference>
<comment type="cofactor">
    <cofactor evidence="1">
        <name>Ca(2+)</name>
        <dbReference type="ChEBI" id="CHEBI:29108"/>
    </cofactor>
</comment>
<evidence type="ECO:0000259" key="8">
    <source>
        <dbReference type="Pfam" id="PF00884"/>
    </source>
</evidence>
<organism evidence="9 10">
    <name type="scientific">Neorhodopirellula lusitana</name>
    <dbReference type="NCBI Taxonomy" id="445327"/>
    <lineage>
        <taxon>Bacteria</taxon>
        <taxon>Pseudomonadati</taxon>
        <taxon>Planctomycetota</taxon>
        <taxon>Planctomycetia</taxon>
        <taxon>Pirellulales</taxon>
        <taxon>Pirellulaceae</taxon>
        <taxon>Neorhodopirellula</taxon>
    </lineage>
</organism>
<keyword evidence="3" id="KW-0479">Metal-binding</keyword>
<evidence type="ECO:0000256" key="5">
    <source>
        <dbReference type="ARBA" id="ARBA00022801"/>
    </source>
</evidence>
<dbReference type="InterPro" id="IPR000917">
    <property type="entry name" value="Sulfatase_N"/>
</dbReference>
<keyword evidence="5" id="KW-0378">Hydrolase</keyword>
<name>A0ABY1PRL8_9BACT</name>
<dbReference type="PANTHER" id="PTHR45953">
    <property type="entry name" value="IDURONATE 2-SULFATASE"/>
    <property type="match status" value="1"/>
</dbReference>
<comment type="similarity">
    <text evidence="2">Belongs to the sulfatase family.</text>
</comment>
<evidence type="ECO:0000256" key="1">
    <source>
        <dbReference type="ARBA" id="ARBA00001913"/>
    </source>
</evidence>
<dbReference type="PANTHER" id="PTHR45953:SF1">
    <property type="entry name" value="IDURONATE 2-SULFATASE"/>
    <property type="match status" value="1"/>
</dbReference>
<dbReference type="Pfam" id="PF00884">
    <property type="entry name" value="Sulfatase"/>
    <property type="match status" value="1"/>
</dbReference>
<dbReference type="Proteomes" id="UP001158067">
    <property type="component" value="Unassembled WGS sequence"/>
</dbReference>
<sequence>MLPARLKLITIALASLLCLWTVPASALDAAANASTDNPSAEAPRPNVLFIAIDDLRPQLGAYGLDYMVTPNLDQLASQSRLFRKHYVQVPTCGPSRATMLTGKNLHSKEDITHQLLGKWLASDKEPDSPETFIHHFKRNGYHTVGMGKISHNADGVHDGALELRYSWDQFLRCSNQLWRGQELSHAYADGVGRSDPKRPPFERLDLSDEDYPDGQLANLAVEGLKQRAASEEPFFMAIGFFKPHLPFCAPRKYWKMYDRETIPLSPNPDPPADVDQAFLHSSSEFFGQYLSPEKGGVGKRLSDDYAREVIHANFAATSFVDAQVGKVLDQLKQLGLDKNTIIVVWGDHGWHLGDHTIWGKHSMFDRSLRSTLIVQTPDMNSPGVATDGLVASLDIYPTLCDLASLPKTDDIQGESFARLVNDPNANGRDAVLSYWRDAISMKTPHYRLAVHDDGKRRSIMLFDHRVDPNETTNIAVTHPEVVAQLMPTLKRLNDDYLPVFE</sequence>
<protein>
    <submittedName>
        <fullName evidence="9">Arylsulfatase A</fullName>
    </submittedName>
</protein>
<dbReference type="PROSITE" id="PS00523">
    <property type="entry name" value="SULFATASE_1"/>
    <property type="match status" value="1"/>
</dbReference>
<dbReference type="CDD" id="cd16030">
    <property type="entry name" value="iduronate-2-sulfatase"/>
    <property type="match status" value="1"/>
</dbReference>
<evidence type="ECO:0000313" key="9">
    <source>
        <dbReference type="EMBL" id="SMP42257.1"/>
    </source>
</evidence>
<keyword evidence="10" id="KW-1185">Reference proteome</keyword>
<feature type="domain" description="Sulfatase N-terminal" evidence="8">
    <location>
        <begin position="45"/>
        <end position="403"/>
    </location>
</feature>
<evidence type="ECO:0000256" key="2">
    <source>
        <dbReference type="ARBA" id="ARBA00008779"/>
    </source>
</evidence>
<dbReference type="InterPro" id="IPR017850">
    <property type="entry name" value="Alkaline_phosphatase_core_sf"/>
</dbReference>
<accession>A0ABY1PRL8</accession>
<keyword evidence="6" id="KW-0106">Calcium</keyword>
<feature type="signal peptide" evidence="7">
    <location>
        <begin position="1"/>
        <end position="26"/>
    </location>
</feature>
<dbReference type="InterPro" id="IPR035874">
    <property type="entry name" value="IDS"/>
</dbReference>
<dbReference type="Gene3D" id="3.40.720.10">
    <property type="entry name" value="Alkaline Phosphatase, subunit A"/>
    <property type="match status" value="1"/>
</dbReference>
<dbReference type="SUPFAM" id="SSF53649">
    <property type="entry name" value="Alkaline phosphatase-like"/>
    <property type="match status" value="1"/>
</dbReference>
<comment type="caution">
    <text evidence="9">The sequence shown here is derived from an EMBL/GenBank/DDBJ whole genome shotgun (WGS) entry which is preliminary data.</text>
</comment>
<proteinExistence type="inferred from homology"/>